<organism evidence="1 2">
    <name type="scientific">Jannaschia ovalis</name>
    <dbReference type="NCBI Taxonomy" id="3038773"/>
    <lineage>
        <taxon>Bacteria</taxon>
        <taxon>Pseudomonadati</taxon>
        <taxon>Pseudomonadota</taxon>
        <taxon>Alphaproteobacteria</taxon>
        <taxon>Rhodobacterales</taxon>
        <taxon>Roseobacteraceae</taxon>
        <taxon>Jannaschia</taxon>
    </lineage>
</organism>
<dbReference type="RefSeq" id="WP_279967542.1">
    <property type="nucleotide sequence ID" value="NZ_CP122537.1"/>
</dbReference>
<sequence length="230" mass="23950">MRRFIEDEAGAVTVDWTVLTAGLVGLGLATMSVVSRGVQDASSDIDASLRGIQIVTAFDTVLGAFDFSNGSRGDWVGGDIVNIPGFGEVLALSGDSAAAELALTVGQEHAYAEIEFDMIMGDSWDGEAGAITINGETVVLGSQNHLVSGADVQTFDGPEGSTVSILRENVTSGTGSPGWTSQQDYTYRVRITQANDGSPIQLGAATTLQQGATDEFFGIDNVEVRGVARP</sequence>
<evidence type="ECO:0000313" key="2">
    <source>
        <dbReference type="Proteomes" id="UP001243420"/>
    </source>
</evidence>
<accession>A0ABY8LJR5</accession>
<protein>
    <submittedName>
        <fullName evidence="1">Uncharacterized protein</fullName>
    </submittedName>
</protein>
<dbReference type="EMBL" id="CP122537">
    <property type="protein sequence ID" value="WGH80444.1"/>
    <property type="molecule type" value="Genomic_DNA"/>
</dbReference>
<name>A0ABY8LJR5_9RHOB</name>
<gene>
    <name evidence="1" type="ORF">P8627_01445</name>
</gene>
<reference evidence="1 2" key="1">
    <citation type="submission" date="2023-04" db="EMBL/GenBank/DDBJ databases">
        <title>Jannaschia ovalis sp. nov., a marine bacterium isolated from sea tidal flat.</title>
        <authorList>
            <person name="Kwon D.Y."/>
            <person name="Kim J.-J."/>
        </authorList>
    </citation>
    <scope>NUCLEOTIDE SEQUENCE [LARGE SCALE GENOMIC DNA]</scope>
    <source>
        <strain evidence="1 2">GRR-S6-38</strain>
    </source>
</reference>
<evidence type="ECO:0000313" key="1">
    <source>
        <dbReference type="EMBL" id="WGH80444.1"/>
    </source>
</evidence>
<keyword evidence="2" id="KW-1185">Reference proteome</keyword>
<proteinExistence type="predicted"/>
<dbReference type="Proteomes" id="UP001243420">
    <property type="component" value="Chromosome"/>
</dbReference>